<comment type="caution">
    <text evidence="1">The sequence shown here is derived from an EMBL/GenBank/DDBJ whole genome shotgun (WGS) entry which is preliminary data.</text>
</comment>
<protein>
    <submittedName>
        <fullName evidence="1">Histidine phosphatase family protein</fullName>
    </submittedName>
</protein>
<organism evidence="1">
    <name type="scientific">Boseongicola sp. SB0664_bin_43</name>
    <dbReference type="NCBI Taxonomy" id="2604844"/>
    <lineage>
        <taxon>Bacteria</taxon>
        <taxon>Pseudomonadati</taxon>
        <taxon>Pseudomonadota</taxon>
        <taxon>Alphaproteobacteria</taxon>
        <taxon>Rhodobacterales</taxon>
        <taxon>Paracoccaceae</taxon>
        <taxon>Boseongicola</taxon>
    </lineage>
</organism>
<proteinExistence type="predicted"/>
<dbReference type="SUPFAM" id="SSF53254">
    <property type="entry name" value="Phosphoglycerate mutase-like"/>
    <property type="match status" value="1"/>
</dbReference>
<dbReference type="AlphaFoldDB" id="A0A6B0XWM5"/>
<dbReference type="Gene3D" id="3.40.50.1240">
    <property type="entry name" value="Phosphoglycerate mutase-like"/>
    <property type="match status" value="1"/>
</dbReference>
<gene>
    <name evidence="1" type="ORF">F4Y60_02475</name>
</gene>
<sequence>MTLTLILTRHAKSSWDDPTLDDFDRSLNGRGRKSAPLIGRWLVERGHVPQVVVASGARRTVETWEGMAPAMPESTVLDRDRALFHAGASTILGVLRKQAAARIMLIGHNPGFADFASRVVVRPPGHDRFSDYPTAATAVIDFKVASWAHVRWGSGRVQDFVVPRDLM</sequence>
<dbReference type="CDD" id="cd07040">
    <property type="entry name" value="HP"/>
    <property type="match status" value="1"/>
</dbReference>
<evidence type="ECO:0000313" key="1">
    <source>
        <dbReference type="EMBL" id="MXY32958.1"/>
    </source>
</evidence>
<dbReference type="PANTHER" id="PTHR47623:SF1">
    <property type="entry name" value="OS09G0287300 PROTEIN"/>
    <property type="match status" value="1"/>
</dbReference>
<dbReference type="PANTHER" id="PTHR47623">
    <property type="entry name" value="OS09G0287300 PROTEIN"/>
    <property type="match status" value="1"/>
</dbReference>
<dbReference type="InterPro" id="IPR029033">
    <property type="entry name" value="His_PPase_superfam"/>
</dbReference>
<reference evidence="1" key="1">
    <citation type="submission" date="2019-09" db="EMBL/GenBank/DDBJ databases">
        <title>Characterisation of the sponge microbiome using genome-centric metagenomics.</title>
        <authorList>
            <person name="Engelberts J.P."/>
            <person name="Robbins S.J."/>
            <person name="De Goeij J.M."/>
            <person name="Aranda M."/>
            <person name="Bell S.C."/>
            <person name="Webster N.S."/>
        </authorList>
    </citation>
    <scope>NUCLEOTIDE SEQUENCE</scope>
    <source>
        <strain evidence="1">SB0664_bin_43</strain>
    </source>
</reference>
<dbReference type="EMBL" id="VXRY01000096">
    <property type="protein sequence ID" value="MXY32958.1"/>
    <property type="molecule type" value="Genomic_DNA"/>
</dbReference>
<dbReference type="Pfam" id="PF00300">
    <property type="entry name" value="His_Phos_1"/>
    <property type="match status" value="1"/>
</dbReference>
<dbReference type="InterPro" id="IPR013078">
    <property type="entry name" value="His_Pase_superF_clade-1"/>
</dbReference>
<accession>A0A6B0XWM5</accession>
<name>A0A6B0XWM5_9RHOB</name>